<feature type="compositionally biased region" description="Polar residues" evidence="1">
    <location>
        <begin position="84"/>
        <end position="98"/>
    </location>
</feature>
<protein>
    <submittedName>
        <fullName evidence="2">Uncharacterized protein</fullName>
    </submittedName>
</protein>
<reference evidence="2" key="2">
    <citation type="journal article" date="2020" name="Nat. Commun.">
        <title>Large-scale genome sequencing of mycorrhizal fungi provides insights into the early evolution of symbiotic traits.</title>
        <authorList>
            <person name="Miyauchi S."/>
            <person name="Kiss E."/>
            <person name="Kuo A."/>
            <person name="Drula E."/>
            <person name="Kohler A."/>
            <person name="Sanchez-Garcia M."/>
            <person name="Morin E."/>
            <person name="Andreopoulos B."/>
            <person name="Barry K.W."/>
            <person name="Bonito G."/>
            <person name="Buee M."/>
            <person name="Carver A."/>
            <person name="Chen C."/>
            <person name="Cichocki N."/>
            <person name="Clum A."/>
            <person name="Culley D."/>
            <person name="Crous P.W."/>
            <person name="Fauchery L."/>
            <person name="Girlanda M."/>
            <person name="Hayes R.D."/>
            <person name="Keri Z."/>
            <person name="LaButti K."/>
            <person name="Lipzen A."/>
            <person name="Lombard V."/>
            <person name="Magnuson J."/>
            <person name="Maillard F."/>
            <person name="Murat C."/>
            <person name="Nolan M."/>
            <person name="Ohm R.A."/>
            <person name="Pangilinan J."/>
            <person name="Pereira M.F."/>
            <person name="Perotto S."/>
            <person name="Peter M."/>
            <person name="Pfister S."/>
            <person name="Riley R."/>
            <person name="Sitrit Y."/>
            <person name="Stielow J.B."/>
            <person name="Szollosi G."/>
            <person name="Zifcakova L."/>
            <person name="Stursova M."/>
            <person name="Spatafora J.W."/>
            <person name="Tedersoo L."/>
            <person name="Vaario L.M."/>
            <person name="Yamada A."/>
            <person name="Yan M."/>
            <person name="Wang P."/>
            <person name="Xu J."/>
            <person name="Bruns T."/>
            <person name="Baldrian P."/>
            <person name="Vilgalys R."/>
            <person name="Dunand C."/>
            <person name="Henrissat B."/>
            <person name="Grigoriev I.V."/>
            <person name="Hibbett D."/>
            <person name="Nagy L.G."/>
            <person name="Martin F.M."/>
        </authorList>
    </citation>
    <scope>NUCLEOTIDE SEQUENCE</scope>
    <source>
        <strain evidence="2">BED1</strain>
    </source>
</reference>
<comment type="caution">
    <text evidence="2">The sequence shown here is derived from an EMBL/GenBank/DDBJ whole genome shotgun (WGS) entry which is preliminary data.</text>
</comment>
<gene>
    <name evidence="2" type="ORF">L210DRAFT_3512710</name>
</gene>
<dbReference type="AlphaFoldDB" id="A0AAD4BAV8"/>
<evidence type="ECO:0000256" key="1">
    <source>
        <dbReference type="SAM" id="MobiDB-lite"/>
    </source>
</evidence>
<feature type="compositionally biased region" description="Basic and acidic residues" evidence="1">
    <location>
        <begin position="139"/>
        <end position="152"/>
    </location>
</feature>
<evidence type="ECO:0000313" key="3">
    <source>
        <dbReference type="Proteomes" id="UP001194468"/>
    </source>
</evidence>
<feature type="compositionally biased region" description="Basic and acidic residues" evidence="1">
    <location>
        <begin position="65"/>
        <end position="75"/>
    </location>
</feature>
<accession>A0AAD4BAV8</accession>
<organism evidence="2 3">
    <name type="scientific">Boletus edulis BED1</name>
    <dbReference type="NCBI Taxonomy" id="1328754"/>
    <lineage>
        <taxon>Eukaryota</taxon>
        <taxon>Fungi</taxon>
        <taxon>Dikarya</taxon>
        <taxon>Basidiomycota</taxon>
        <taxon>Agaricomycotina</taxon>
        <taxon>Agaricomycetes</taxon>
        <taxon>Agaricomycetidae</taxon>
        <taxon>Boletales</taxon>
        <taxon>Boletineae</taxon>
        <taxon>Boletaceae</taxon>
        <taxon>Boletoideae</taxon>
        <taxon>Boletus</taxon>
    </lineage>
</organism>
<feature type="region of interest" description="Disordered" evidence="1">
    <location>
        <begin position="63"/>
        <end position="152"/>
    </location>
</feature>
<keyword evidence="3" id="KW-1185">Reference proteome</keyword>
<proteinExistence type="predicted"/>
<dbReference type="Proteomes" id="UP001194468">
    <property type="component" value="Unassembled WGS sequence"/>
</dbReference>
<reference evidence="2" key="1">
    <citation type="submission" date="2019-10" db="EMBL/GenBank/DDBJ databases">
        <authorList>
            <consortium name="DOE Joint Genome Institute"/>
            <person name="Kuo A."/>
            <person name="Miyauchi S."/>
            <person name="Kiss E."/>
            <person name="Drula E."/>
            <person name="Kohler A."/>
            <person name="Sanchez-Garcia M."/>
            <person name="Andreopoulos B."/>
            <person name="Barry K.W."/>
            <person name="Bonito G."/>
            <person name="Buee M."/>
            <person name="Carver A."/>
            <person name="Chen C."/>
            <person name="Cichocki N."/>
            <person name="Clum A."/>
            <person name="Culley D."/>
            <person name="Crous P.W."/>
            <person name="Fauchery L."/>
            <person name="Girlanda M."/>
            <person name="Hayes R."/>
            <person name="Keri Z."/>
            <person name="LaButti K."/>
            <person name="Lipzen A."/>
            <person name="Lombard V."/>
            <person name="Magnuson J."/>
            <person name="Maillard F."/>
            <person name="Morin E."/>
            <person name="Murat C."/>
            <person name="Nolan M."/>
            <person name="Ohm R."/>
            <person name="Pangilinan J."/>
            <person name="Pereira M."/>
            <person name="Perotto S."/>
            <person name="Peter M."/>
            <person name="Riley R."/>
            <person name="Sitrit Y."/>
            <person name="Stielow B."/>
            <person name="Szollosi G."/>
            <person name="Zifcakova L."/>
            <person name="Stursova M."/>
            <person name="Spatafora J.W."/>
            <person name="Tedersoo L."/>
            <person name="Vaario L.-M."/>
            <person name="Yamada A."/>
            <person name="Yan M."/>
            <person name="Wang P."/>
            <person name="Xu J."/>
            <person name="Bruns T."/>
            <person name="Baldrian P."/>
            <person name="Vilgalys R."/>
            <person name="Henrissat B."/>
            <person name="Grigoriev I.V."/>
            <person name="Hibbett D."/>
            <person name="Nagy L.G."/>
            <person name="Martin F.M."/>
        </authorList>
    </citation>
    <scope>NUCLEOTIDE SEQUENCE</scope>
    <source>
        <strain evidence="2">BED1</strain>
    </source>
</reference>
<feature type="compositionally biased region" description="Basic and acidic residues" evidence="1">
    <location>
        <begin position="120"/>
        <end position="131"/>
    </location>
</feature>
<sequence length="274" mass="30189">MTARGGEVQVWQSAAECAGVIQVQQSTVASGWTCAASGRCPAEYPQPEDPAEYGRLCSTYTESQAARREGVHTPEDLVDDPGDDTTSVELLENDNVTRSSRDREIESGGRCARVESTYDEGNRHEKERLDSPVEPGDETAARGDADSDRERPKALGRCVFSSQETESVAGGTSKAGSTLCEHVRIVQACRQKHYVARQFGADRSTPSDQRTDPGCSSLCVDDVRTKSSLLTKIPDRTACRKWQARWWTREVCWGLALAQRDDKRRRTTPTDTNG</sequence>
<evidence type="ECO:0000313" key="2">
    <source>
        <dbReference type="EMBL" id="KAF8415252.1"/>
    </source>
</evidence>
<dbReference type="EMBL" id="WHUW01000353">
    <property type="protein sequence ID" value="KAF8415252.1"/>
    <property type="molecule type" value="Genomic_DNA"/>
</dbReference>
<name>A0AAD4BAV8_BOLED</name>